<reference evidence="10 11" key="1">
    <citation type="submission" date="2024-03" db="EMBL/GenBank/DDBJ databases">
        <title>Draft genome sequence of Pseudonocardia nematodicida JCM 31783.</title>
        <authorList>
            <person name="Butdee W."/>
            <person name="Duangmal K."/>
        </authorList>
    </citation>
    <scope>NUCLEOTIDE SEQUENCE [LARGE SCALE GENOMIC DNA]</scope>
    <source>
        <strain evidence="10 11">JCM 31783</strain>
    </source>
</reference>
<feature type="transmembrane region" description="Helical" evidence="7">
    <location>
        <begin position="125"/>
        <end position="144"/>
    </location>
</feature>
<evidence type="ECO:0000313" key="10">
    <source>
        <dbReference type="EMBL" id="MEQ3549469.1"/>
    </source>
</evidence>
<keyword evidence="3" id="KW-1003">Cell membrane</keyword>
<keyword evidence="11" id="KW-1185">Reference proteome</keyword>
<evidence type="ECO:0000256" key="7">
    <source>
        <dbReference type="RuleBase" id="RU363032"/>
    </source>
</evidence>
<feature type="domain" description="ABC transmembrane type-1" evidence="9">
    <location>
        <begin position="80"/>
        <end position="268"/>
    </location>
</feature>
<comment type="subcellular location">
    <subcellularLocation>
        <location evidence="1 7">Cell membrane</location>
        <topology evidence="1 7">Multi-pass membrane protein</topology>
    </subcellularLocation>
</comment>
<evidence type="ECO:0000256" key="4">
    <source>
        <dbReference type="ARBA" id="ARBA00022692"/>
    </source>
</evidence>
<dbReference type="SUPFAM" id="SSF161098">
    <property type="entry name" value="MetI-like"/>
    <property type="match status" value="1"/>
</dbReference>
<dbReference type="CDD" id="cd06261">
    <property type="entry name" value="TM_PBP2"/>
    <property type="match status" value="1"/>
</dbReference>
<evidence type="ECO:0000313" key="11">
    <source>
        <dbReference type="Proteomes" id="UP001494902"/>
    </source>
</evidence>
<dbReference type="Pfam" id="PF00528">
    <property type="entry name" value="BPD_transp_1"/>
    <property type="match status" value="1"/>
</dbReference>
<dbReference type="PANTHER" id="PTHR30151:SF20">
    <property type="entry name" value="ABC TRANSPORTER PERMEASE PROTEIN HI_0355-RELATED"/>
    <property type="match status" value="1"/>
</dbReference>
<feature type="region of interest" description="Disordered" evidence="8">
    <location>
        <begin position="1"/>
        <end position="25"/>
    </location>
</feature>
<feature type="transmembrane region" description="Helical" evidence="7">
    <location>
        <begin position="246"/>
        <end position="267"/>
    </location>
</feature>
<name>A0ABV1K6K2_9PSEU</name>
<gene>
    <name evidence="10" type="ORF">WIS52_03210</name>
</gene>
<dbReference type="Proteomes" id="UP001494902">
    <property type="component" value="Unassembled WGS sequence"/>
</dbReference>
<comment type="similarity">
    <text evidence="7">Belongs to the binding-protein-dependent transport system permease family.</text>
</comment>
<dbReference type="PANTHER" id="PTHR30151">
    <property type="entry name" value="ALKANE SULFONATE ABC TRANSPORTER-RELATED, MEMBRANE SUBUNIT"/>
    <property type="match status" value="1"/>
</dbReference>
<evidence type="ECO:0000256" key="8">
    <source>
        <dbReference type="SAM" id="MobiDB-lite"/>
    </source>
</evidence>
<dbReference type="RefSeq" id="WP_349296542.1">
    <property type="nucleotide sequence ID" value="NZ_JBEDNQ010000001.1"/>
</dbReference>
<keyword evidence="4 7" id="KW-0812">Transmembrane</keyword>
<evidence type="ECO:0000256" key="3">
    <source>
        <dbReference type="ARBA" id="ARBA00022475"/>
    </source>
</evidence>
<evidence type="ECO:0000256" key="1">
    <source>
        <dbReference type="ARBA" id="ARBA00004651"/>
    </source>
</evidence>
<dbReference type="InterPro" id="IPR000515">
    <property type="entry name" value="MetI-like"/>
</dbReference>
<dbReference type="PROSITE" id="PS50928">
    <property type="entry name" value="ABC_TM1"/>
    <property type="match status" value="1"/>
</dbReference>
<dbReference type="Gene3D" id="1.10.3720.10">
    <property type="entry name" value="MetI-like"/>
    <property type="match status" value="1"/>
</dbReference>
<evidence type="ECO:0000256" key="2">
    <source>
        <dbReference type="ARBA" id="ARBA00022448"/>
    </source>
</evidence>
<dbReference type="EMBL" id="JBEDNQ010000001">
    <property type="protein sequence ID" value="MEQ3549469.1"/>
    <property type="molecule type" value="Genomic_DNA"/>
</dbReference>
<keyword evidence="2 7" id="KW-0813">Transport</keyword>
<evidence type="ECO:0000259" key="9">
    <source>
        <dbReference type="PROSITE" id="PS50928"/>
    </source>
</evidence>
<protein>
    <submittedName>
        <fullName evidence="10">ABC transporter permease</fullName>
    </submittedName>
</protein>
<accession>A0ABV1K6K2</accession>
<keyword evidence="6 7" id="KW-0472">Membrane</keyword>
<feature type="transmembrane region" description="Helical" evidence="7">
    <location>
        <begin position="93"/>
        <end position="113"/>
    </location>
</feature>
<proteinExistence type="inferred from homology"/>
<keyword evidence="5 7" id="KW-1133">Transmembrane helix</keyword>
<sequence length="278" mass="29549">MSTTPLDAPPASTGTPPRRRRPLGPVENPATRYTFWLLSFAAAIGLWQGVYLLQDQGSLFLAGPVDTLRALIDLIVTGTLWGDLRVTGLELVISFAMAVTGGIVVGILTGYYATAGVLAKPWIAGLYSTPLIALTPLFIMWFGIGIWSKVAVGFIVMIFPILVNTALGVAQANPDHLELMRSMSARPRQIVFKVIVPGAAPHMTTGLRLAIGRGLTALVGAELLGSTAGVGYRILFAAQTFDTATLLANVVVLAVIGAILMNSLDFLDRRVMAYRDAG</sequence>
<evidence type="ECO:0000256" key="5">
    <source>
        <dbReference type="ARBA" id="ARBA00022989"/>
    </source>
</evidence>
<feature type="transmembrane region" description="Helical" evidence="7">
    <location>
        <begin position="150"/>
        <end position="170"/>
    </location>
</feature>
<evidence type="ECO:0000256" key="6">
    <source>
        <dbReference type="ARBA" id="ARBA00023136"/>
    </source>
</evidence>
<feature type="transmembrane region" description="Helical" evidence="7">
    <location>
        <begin position="33"/>
        <end position="53"/>
    </location>
</feature>
<dbReference type="InterPro" id="IPR035906">
    <property type="entry name" value="MetI-like_sf"/>
</dbReference>
<organism evidence="10 11">
    <name type="scientific">Pseudonocardia nematodicida</name>
    <dbReference type="NCBI Taxonomy" id="1206997"/>
    <lineage>
        <taxon>Bacteria</taxon>
        <taxon>Bacillati</taxon>
        <taxon>Actinomycetota</taxon>
        <taxon>Actinomycetes</taxon>
        <taxon>Pseudonocardiales</taxon>
        <taxon>Pseudonocardiaceae</taxon>
        <taxon>Pseudonocardia</taxon>
    </lineage>
</organism>
<comment type="caution">
    <text evidence="10">The sequence shown here is derived from an EMBL/GenBank/DDBJ whole genome shotgun (WGS) entry which is preliminary data.</text>
</comment>